<sequence>MSQSTLKKDVFLAALTRQWQHFGLSSAQQMTPHQWWQAVSGALAEQLAAQPAPVRQDSAQRHVNYISMEFLIGRLTANNLINLGWYDEVAAVLAEQGVQLADVLEQETDPALGNGGLGRLAACFLDSMATVGQPATGYGLNYQYGLFRQSFRDGQQQEAPDDWQRESYPWFRHNAALAVEVGIGGELETLADGRELWRPAQVLRGEAWDLPVVGYRNGVSQPLRLWQATHAQPFDLGAFNDGDFLLAEQQGVDAASLTKVLYPNDNHQAGKRLRLMQQYFQCACSVADILRKHHLAGRRIEELADYEVIQLNDTHPTIAIPEMLRILLDEHQLEWDDAWRITSNTFAYTNHTLMPEALECWDEELVRSLLPRHFSIIMRINANFRQLVEQHWPQNEAVWAKLAVHYDRQVRMANLCVVSGFAVNGVAQLHSDLVVKDLFPEYHRLWPQKFHNVTNGITPRRWLKQCNPALSALIDSRLQVEWANDLDALQGLEQYADDASFRQQYRQIKRDNKVALANYVHGVMGLKLDPDAIFDVQIKRLHEYKRQHLNLLHILSLYRQLRDNPNLDIAPRVFLFGAKAAPGYYLAKNIIYAINQAAEKINNDPRVKDRLKVVFIPDYRVSVAELMIPAADLSEQISTAGKEASGTGNMKLALNGALTIGTLDGANVEIAEQVGADNIFIFGNTVEQVKALQAGGYDPLRYRQQDAQLDAVLAELESGALSHGDPQAFDMMLHSLQAGGDPYLVLADFADYCQAQQRADRLYRDAEAWTRSAILNTARVGMFSSDRSIRDYQQRIWQTRR</sequence>
<evidence type="ECO:0000256" key="10">
    <source>
        <dbReference type="PIRSR" id="PIRSR000460-1"/>
    </source>
</evidence>
<comment type="function">
    <text evidence="9">Phosphorylase is an important allosteric enzyme in carbohydrate metabolism. Enzymes from different sources differ in their regulatory mechanisms and in their natural substrates. However, all known phosphorylases share catalytic and structural properties.</text>
</comment>
<evidence type="ECO:0000256" key="11">
    <source>
        <dbReference type="RuleBase" id="RU000587"/>
    </source>
</evidence>
<dbReference type="GO" id="GO:0030170">
    <property type="term" value="F:pyridoxal phosphate binding"/>
    <property type="evidence" value="ECO:0007669"/>
    <property type="project" value="InterPro"/>
</dbReference>
<dbReference type="GO" id="GO:0005980">
    <property type="term" value="P:glycogen catabolic process"/>
    <property type="evidence" value="ECO:0007669"/>
    <property type="project" value="TreeGrafter"/>
</dbReference>
<evidence type="ECO:0000256" key="1">
    <source>
        <dbReference type="ARBA" id="ARBA00001275"/>
    </source>
</evidence>
<dbReference type="Proteomes" id="UP000271603">
    <property type="component" value="Chromosome"/>
</dbReference>
<dbReference type="AlphaFoldDB" id="A0A3S4JU66"/>
<keyword evidence="4" id="KW-0021">Allosteric enzyme</keyword>
<dbReference type="EMBL" id="LR134155">
    <property type="protein sequence ID" value="VEA70647.1"/>
    <property type="molecule type" value="Genomic_DNA"/>
</dbReference>
<evidence type="ECO:0000256" key="9">
    <source>
        <dbReference type="ARBA" id="ARBA00025174"/>
    </source>
</evidence>
<dbReference type="PROSITE" id="PS00102">
    <property type="entry name" value="PHOSPHORYLASE"/>
    <property type="match status" value="1"/>
</dbReference>
<dbReference type="CDD" id="cd04300">
    <property type="entry name" value="GT35_Glycogen_Phosphorylase"/>
    <property type="match status" value="1"/>
</dbReference>
<comment type="similarity">
    <text evidence="3 11">Belongs to the glycogen phosphorylase family.</text>
</comment>
<dbReference type="EC" id="2.4.1.1" evidence="11"/>
<dbReference type="Pfam" id="PF00343">
    <property type="entry name" value="Phosphorylase"/>
    <property type="match status" value="1"/>
</dbReference>
<dbReference type="Gene3D" id="3.40.50.2000">
    <property type="entry name" value="Glycogen Phosphorylase B"/>
    <property type="match status" value="2"/>
</dbReference>
<organism evidence="12 13">
    <name type="scientific">Serratia rubidaea</name>
    <name type="common">Serratia marinorubra</name>
    <dbReference type="NCBI Taxonomy" id="61652"/>
    <lineage>
        <taxon>Bacteria</taxon>
        <taxon>Pseudomonadati</taxon>
        <taxon>Pseudomonadota</taxon>
        <taxon>Gammaproteobacteria</taxon>
        <taxon>Enterobacterales</taxon>
        <taxon>Yersiniaceae</taxon>
        <taxon>Serratia</taxon>
    </lineage>
</organism>
<dbReference type="GO" id="GO:0005737">
    <property type="term" value="C:cytoplasm"/>
    <property type="evidence" value="ECO:0007669"/>
    <property type="project" value="TreeGrafter"/>
</dbReference>
<dbReference type="InterPro" id="IPR000811">
    <property type="entry name" value="Glyco_trans_35"/>
</dbReference>
<accession>A0A3S4JU66</accession>
<dbReference type="FunFam" id="3.40.50.2000:FF:000003">
    <property type="entry name" value="Alpha-1,4 glucan phosphorylase"/>
    <property type="match status" value="1"/>
</dbReference>
<dbReference type="FunFam" id="3.40.50.2000:FF:000807">
    <property type="entry name" value="Alpha-glucan phosphorylase 2, cytosolic"/>
    <property type="match status" value="1"/>
</dbReference>
<dbReference type="GO" id="GO:0008184">
    <property type="term" value="F:glycogen phosphorylase activity"/>
    <property type="evidence" value="ECO:0007669"/>
    <property type="project" value="InterPro"/>
</dbReference>
<gene>
    <name evidence="12" type="primary">malP</name>
    <name evidence="12" type="ORF">NCTC9419_02154</name>
</gene>
<evidence type="ECO:0000256" key="4">
    <source>
        <dbReference type="ARBA" id="ARBA00022533"/>
    </source>
</evidence>
<evidence type="ECO:0000256" key="6">
    <source>
        <dbReference type="ARBA" id="ARBA00022679"/>
    </source>
</evidence>
<dbReference type="PANTHER" id="PTHR11468:SF25">
    <property type="entry name" value="MALTODEXTRIN PHOSPHORYLASE"/>
    <property type="match status" value="1"/>
</dbReference>
<dbReference type="PIRSF" id="PIRSF000460">
    <property type="entry name" value="Pprylas_GlgP"/>
    <property type="match status" value="1"/>
</dbReference>
<dbReference type="NCBIfam" id="NF011561">
    <property type="entry name" value="PRK14985.1"/>
    <property type="match status" value="1"/>
</dbReference>
<dbReference type="SUPFAM" id="SSF53756">
    <property type="entry name" value="UDP-Glycosyltransferase/glycogen phosphorylase"/>
    <property type="match status" value="1"/>
</dbReference>
<name>A0A3S4JU66_SERRU</name>
<comment type="catalytic activity">
    <reaction evidence="1 11">
        <text>[(1-&gt;4)-alpha-D-glucosyl](n) + phosphate = [(1-&gt;4)-alpha-D-glucosyl](n-1) + alpha-D-glucose 1-phosphate</text>
        <dbReference type="Rhea" id="RHEA:41732"/>
        <dbReference type="Rhea" id="RHEA-COMP:9584"/>
        <dbReference type="Rhea" id="RHEA-COMP:9586"/>
        <dbReference type="ChEBI" id="CHEBI:15444"/>
        <dbReference type="ChEBI" id="CHEBI:43474"/>
        <dbReference type="ChEBI" id="CHEBI:58601"/>
        <dbReference type="EC" id="2.4.1.1"/>
    </reaction>
</comment>
<evidence type="ECO:0000256" key="3">
    <source>
        <dbReference type="ARBA" id="ARBA00006047"/>
    </source>
</evidence>
<feature type="modified residue" description="N6-(pyridoxal phosphate)lysine" evidence="10">
    <location>
        <position position="651"/>
    </location>
</feature>
<dbReference type="InterPro" id="IPR011833">
    <property type="entry name" value="Glycg_phsphrylas"/>
</dbReference>
<keyword evidence="8 11" id="KW-0119">Carbohydrate metabolism</keyword>
<reference evidence="12 13" key="1">
    <citation type="submission" date="2018-12" db="EMBL/GenBank/DDBJ databases">
        <authorList>
            <consortium name="Pathogen Informatics"/>
        </authorList>
    </citation>
    <scope>NUCLEOTIDE SEQUENCE [LARGE SCALE GENOMIC DNA]</scope>
    <source>
        <strain evidence="12 13">NCTC9419</strain>
    </source>
</reference>
<keyword evidence="5 11" id="KW-0328">Glycosyltransferase</keyword>
<evidence type="ECO:0000313" key="12">
    <source>
        <dbReference type="EMBL" id="VEA70647.1"/>
    </source>
</evidence>
<dbReference type="STRING" id="61652.AXX16_0778"/>
<dbReference type="PANTHER" id="PTHR11468">
    <property type="entry name" value="GLYCOGEN PHOSPHORYLASE"/>
    <property type="match status" value="1"/>
</dbReference>
<comment type="cofactor">
    <cofactor evidence="2 11">
        <name>pyridoxal 5'-phosphate</name>
        <dbReference type="ChEBI" id="CHEBI:597326"/>
    </cofactor>
</comment>
<comment type="function">
    <text evidence="11">Allosteric enzyme that catalyzes the rate-limiting step in glycogen catabolism, the phosphorolytic cleavage of glycogen to produce glucose-1-phosphate, and plays a central role in maintaining cellular and organismal glucose homeostasis.</text>
</comment>
<evidence type="ECO:0000256" key="5">
    <source>
        <dbReference type="ARBA" id="ARBA00022676"/>
    </source>
</evidence>
<keyword evidence="6 11" id="KW-0808">Transferase</keyword>
<proteinExistence type="inferred from homology"/>
<evidence type="ECO:0000256" key="2">
    <source>
        <dbReference type="ARBA" id="ARBA00001933"/>
    </source>
</evidence>
<dbReference type="InterPro" id="IPR035090">
    <property type="entry name" value="Pyridoxal_P_attach_site"/>
</dbReference>
<keyword evidence="7 10" id="KW-0663">Pyridoxal phosphate</keyword>
<evidence type="ECO:0000256" key="8">
    <source>
        <dbReference type="ARBA" id="ARBA00023277"/>
    </source>
</evidence>
<evidence type="ECO:0000256" key="7">
    <source>
        <dbReference type="ARBA" id="ARBA00022898"/>
    </source>
</evidence>
<evidence type="ECO:0000313" key="13">
    <source>
        <dbReference type="Proteomes" id="UP000271603"/>
    </source>
</evidence>
<dbReference type="NCBIfam" id="TIGR02093">
    <property type="entry name" value="P_ylase"/>
    <property type="match status" value="1"/>
</dbReference>
<protein>
    <recommendedName>
        <fullName evidence="11">Alpha-1,4 glucan phosphorylase</fullName>
        <ecNumber evidence="11">2.4.1.1</ecNumber>
    </recommendedName>
</protein>